<dbReference type="AlphaFoldDB" id="A0A841J2Q8"/>
<reference evidence="1 2" key="1">
    <citation type="submission" date="2020-08" db="EMBL/GenBank/DDBJ databases">
        <title>Genomic Encyclopedia of Type Strains, Phase IV (KMG-IV): sequencing the most valuable type-strain genomes for metagenomic binning, comparative biology and taxonomic classification.</title>
        <authorList>
            <person name="Goeker M."/>
        </authorList>
    </citation>
    <scope>NUCLEOTIDE SEQUENCE [LARGE SCALE GENOMIC DNA]</scope>
    <source>
        <strain evidence="1 2">DSM 102255</strain>
    </source>
</reference>
<dbReference type="EMBL" id="JACIJP010000007">
    <property type="protein sequence ID" value="MBB6125469.1"/>
    <property type="molecule type" value="Genomic_DNA"/>
</dbReference>
<dbReference type="RefSeq" id="WP_184081753.1">
    <property type="nucleotide sequence ID" value="NZ_JACIJP010000007.1"/>
</dbReference>
<proteinExistence type="predicted"/>
<organism evidence="1 2">
    <name type="scientific">Sphingobium subterraneum</name>
    <dbReference type="NCBI Taxonomy" id="627688"/>
    <lineage>
        <taxon>Bacteria</taxon>
        <taxon>Pseudomonadati</taxon>
        <taxon>Pseudomonadota</taxon>
        <taxon>Alphaproteobacteria</taxon>
        <taxon>Sphingomonadales</taxon>
        <taxon>Sphingomonadaceae</taxon>
        <taxon>Sphingobium</taxon>
    </lineage>
</organism>
<gene>
    <name evidence="1" type="ORF">FHS92_003231</name>
</gene>
<evidence type="ECO:0000313" key="1">
    <source>
        <dbReference type="EMBL" id="MBB6125469.1"/>
    </source>
</evidence>
<accession>A0A841J2Q8</accession>
<comment type="caution">
    <text evidence="1">The sequence shown here is derived from an EMBL/GenBank/DDBJ whole genome shotgun (WGS) entry which is preliminary data.</text>
</comment>
<keyword evidence="2" id="KW-1185">Reference proteome</keyword>
<dbReference type="InterPro" id="IPR006015">
    <property type="entry name" value="Universal_stress_UspA"/>
</dbReference>
<dbReference type="PRINTS" id="PR01438">
    <property type="entry name" value="UNVRSLSTRESS"/>
</dbReference>
<dbReference type="Proteomes" id="UP000552700">
    <property type="component" value="Unassembled WGS sequence"/>
</dbReference>
<dbReference type="Gene3D" id="3.40.50.12370">
    <property type="match status" value="1"/>
</dbReference>
<dbReference type="CDD" id="cd00293">
    <property type="entry name" value="USP-like"/>
    <property type="match status" value="1"/>
</dbReference>
<protein>
    <submittedName>
        <fullName evidence="1">Nucleotide-binding universal stress UspA family protein</fullName>
    </submittedName>
</protein>
<name>A0A841J2Q8_9SPHN</name>
<dbReference type="SUPFAM" id="SSF52402">
    <property type="entry name" value="Adenine nucleotide alpha hydrolases-like"/>
    <property type="match status" value="1"/>
</dbReference>
<sequence length="269" mass="29177">METYPNRMPRWALDEAVRLADQFGARLSGILCETHIPAVGNWLSDKFAHTNALVATENIRSLEAAQELLDEFSLLVSEDRRGEQFLVECGLIGNPTEPARLARTHDLAVVPVETNVEYQVAAEGLIFDSGRPVLLLPQPVSSGRRFDNVIIGWDGGRSAARALAEALPICRTARSIRVLAITGEKALDAALILKEVHRHLVCHDLASSMEQVPADGCDAGTALLKRGVETGADLLIMGAYGHSRTRESVLGGATRSVIHDPRLPVLLCH</sequence>
<evidence type="ECO:0000313" key="2">
    <source>
        <dbReference type="Proteomes" id="UP000552700"/>
    </source>
</evidence>